<dbReference type="InterPro" id="IPR032675">
    <property type="entry name" value="LRR_dom_sf"/>
</dbReference>
<dbReference type="GO" id="GO:0002224">
    <property type="term" value="P:toll-like receptor signaling pathway"/>
    <property type="evidence" value="ECO:0007669"/>
    <property type="project" value="TreeGrafter"/>
</dbReference>
<evidence type="ECO:0000256" key="10">
    <source>
        <dbReference type="ARBA" id="ARBA00023170"/>
    </source>
</evidence>
<dbReference type="Pfam" id="PF13855">
    <property type="entry name" value="LRR_8"/>
    <property type="match status" value="1"/>
</dbReference>
<keyword evidence="11" id="KW-0325">Glycoprotein</keyword>
<dbReference type="GO" id="GO:0005768">
    <property type="term" value="C:endosome"/>
    <property type="evidence" value="ECO:0007669"/>
    <property type="project" value="UniProtKB-SubCell"/>
</dbReference>
<dbReference type="STRING" id="32507.ENSNBRP00000011280"/>
<evidence type="ECO:0000313" key="13">
    <source>
        <dbReference type="Proteomes" id="UP000261580"/>
    </source>
</evidence>
<sequence length="259" mass="29164">MTRQFPCDVISTNTSEVKFDCKGRHLEKVPEGITSNATDLDLSENFIKSIKADSLSNLKLKISANAFKNLTKININKISLDKLNNCFIGLKNITNLFLSKNCYFWNPCGKSVAIMEKPFQILDKLLVLDLSFNNLTHVPKGLPQSLTSLHMDSNKIEYISKDDFQGLLNLKVLDIQGNCPRCHNAPYPCKTSVLSDTSTRFNSSTKEKFSTKLTDPKLQSIIKNPNRHSMCNITCMLSSAISHLEIFEIVRKVVPVTQF</sequence>
<keyword evidence="7" id="KW-0967">Endosome</keyword>
<name>A0A3Q4GNP6_NEOBR</name>
<keyword evidence="8" id="KW-1133">Transmembrane helix</keyword>
<keyword evidence="9" id="KW-0472">Membrane</keyword>
<dbReference type="Gene3D" id="3.80.10.10">
    <property type="entry name" value="Ribonuclease Inhibitor"/>
    <property type="match status" value="1"/>
</dbReference>
<dbReference type="PROSITE" id="PS51450">
    <property type="entry name" value="LRR"/>
    <property type="match status" value="1"/>
</dbReference>
<evidence type="ECO:0000256" key="6">
    <source>
        <dbReference type="ARBA" id="ARBA00022737"/>
    </source>
</evidence>
<evidence type="ECO:0000256" key="5">
    <source>
        <dbReference type="ARBA" id="ARBA00022729"/>
    </source>
</evidence>
<dbReference type="GO" id="GO:0032755">
    <property type="term" value="P:positive regulation of interleukin-6 production"/>
    <property type="evidence" value="ECO:0007669"/>
    <property type="project" value="TreeGrafter"/>
</dbReference>
<evidence type="ECO:0000256" key="1">
    <source>
        <dbReference type="ARBA" id="ARBA00004177"/>
    </source>
</evidence>
<evidence type="ECO:0000256" key="4">
    <source>
        <dbReference type="ARBA" id="ARBA00022692"/>
    </source>
</evidence>
<keyword evidence="10" id="KW-0675">Receptor</keyword>
<dbReference type="InterPro" id="IPR003591">
    <property type="entry name" value="Leu-rich_rpt_typical-subtyp"/>
</dbReference>
<evidence type="ECO:0000256" key="7">
    <source>
        <dbReference type="ARBA" id="ARBA00022753"/>
    </source>
</evidence>
<evidence type="ECO:0000256" key="3">
    <source>
        <dbReference type="ARBA" id="ARBA00022614"/>
    </source>
</evidence>
<dbReference type="InterPro" id="IPR001611">
    <property type="entry name" value="Leu-rich_rpt"/>
</dbReference>
<dbReference type="Ensembl" id="ENSNBRT00000011601.1">
    <property type="protein sequence ID" value="ENSNBRP00000011280.1"/>
    <property type="gene ID" value="ENSNBRG00000008789.1"/>
</dbReference>
<dbReference type="GeneTree" id="ENSGT00940000160879"/>
<reference evidence="12" key="1">
    <citation type="submission" date="2025-08" db="UniProtKB">
        <authorList>
            <consortium name="Ensembl"/>
        </authorList>
    </citation>
    <scope>IDENTIFICATION</scope>
</reference>
<dbReference type="GO" id="GO:0005886">
    <property type="term" value="C:plasma membrane"/>
    <property type="evidence" value="ECO:0007669"/>
    <property type="project" value="TreeGrafter"/>
</dbReference>
<evidence type="ECO:0000256" key="9">
    <source>
        <dbReference type="ARBA" id="ARBA00023136"/>
    </source>
</evidence>
<keyword evidence="13" id="KW-1185">Reference proteome</keyword>
<protein>
    <recommendedName>
        <fullName evidence="14">Toll-like receptor 7</fullName>
    </recommendedName>
</protein>
<dbReference type="Proteomes" id="UP000261580">
    <property type="component" value="Unassembled WGS sequence"/>
</dbReference>
<keyword evidence="6" id="KW-0677">Repeat</keyword>
<evidence type="ECO:0000256" key="8">
    <source>
        <dbReference type="ARBA" id="ARBA00022989"/>
    </source>
</evidence>
<keyword evidence="3" id="KW-0433">Leucine-rich repeat</keyword>
<dbReference type="SMART" id="SM00369">
    <property type="entry name" value="LRR_TYP"/>
    <property type="match status" value="2"/>
</dbReference>
<comment type="subcellular location">
    <subcellularLocation>
        <location evidence="1">Endosome</location>
    </subcellularLocation>
    <subcellularLocation>
        <location evidence="2">Membrane</location>
    </subcellularLocation>
</comment>
<reference evidence="12" key="2">
    <citation type="submission" date="2025-09" db="UniProtKB">
        <authorList>
            <consortium name="Ensembl"/>
        </authorList>
    </citation>
    <scope>IDENTIFICATION</scope>
</reference>
<dbReference type="OMA" id="CYHYEIM"/>
<accession>A0A3Q4GNP6</accession>
<proteinExistence type="predicted"/>
<keyword evidence="5" id="KW-0732">Signal</keyword>
<dbReference type="AlphaFoldDB" id="A0A3Q4GNP6"/>
<dbReference type="PANTHER" id="PTHR47410">
    <property type="entry name" value="TOLL-LIKE RECEPTOR 7-RELATED"/>
    <property type="match status" value="1"/>
</dbReference>
<evidence type="ECO:0000256" key="2">
    <source>
        <dbReference type="ARBA" id="ARBA00004370"/>
    </source>
</evidence>
<evidence type="ECO:0008006" key="14">
    <source>
        <dbReference type="Google" id="ProtNLM"/>
    </source>
</evidence>
<dbReference type="GO" id="GO:0051607">
    <property type="term" value="P:defense response to virus"/>
    <property type="evidence" value="ECO:0007669"/>
    <property type="project" value="TreeGrafter"/>
</dbReference>
<evidence type="ECO:0000256" key="11">
    <source>
        <dbReference type="ARBA" id="ARBA00023180"/>
    </source>
</evidence>
<keyword evidence="4" id="KW-0812">Transmembrane</keyword>
<dbReference type="PANTHER" id="PTHR47410:SF1">
    <property type="entry name" value="TOLL-LIKE RECEPTOR 8"/>
    <property type="match status" value="1"/>
</dbReference>
<dbReference type="Bgee" id="ENSNBRG00000008789">
    <property type="expression patterns" value="Expressed in mesonephros"/>
</dbReference>
<dbReference type="SUPFAM" id="SSF52058">
    <property type="entry name" value="L domain-like"/>
    <property type="match status" value="1"/>
</dbReference>
<dbReference type="GO" id="GO:0038187">
    <property type="term" value="F:pattern recognition receptor activity"/>
    <property type="evidence" value="ECO:0007669"/>
    <property type="project" value="TreeGrafter"/>
</dbReference>
<dbReference type="GO" id="GO:0007249">
    <property type="term" value="P:canonical NF-kappaB signal transduction"/>
    <property type="evidence" value="ECO:0007669"/>
    <property type="project" value="TreeGrafter"/>
</dbReference>
<organism evidence="12 13">
    <name type="scientific">Neolamprologus brichardi</name>
    <name type="common">Fairy cichlid</name>
    <name type="synonym">Lamprologus brichardi</name>
    <dbReference type="NCBI Taxonomy" id="32507"/>
    <lineage>
        <taxon>Eukaryota</taxon>
        <taxon>Metazoa</taxon>
        <taxon>Chordata</taxon>
        <taxon>Craniata</taxon>
        <taxon>Vertebrata</taxon>
        <taxon>Euteleostomi</taxon>
        <taxon>Actinopterygii</taxon>
        <taxon>Neopterygii</taxon>
        <taxon>Teleostei</taxon>
        <taxon>Neoteleostei</taxon>
        <taxon>Acanthomorphata</taxon>
        <taxon>Ovalentaria</taxon>
        <taxon>Cichlomorphae</taxon>
        <taxon>Cichliformes</taxon>
        <taxon>Cichlidae</taxon>
        <taxon>African cichlids</taxon>
        <taxon>Pseudocrenilabrinae</taxon>
        <taxon>Lamprologini</taxon>
        <taxon>Neolamprologus</taxon>
    </lineage>
</organism>
<evidence type="ECO:0000313" key="12">
    <source>
        <dbReference type="Ensembl" id="ENSNBRP00000011280.1"/>
    </source>
</evidence>